<evidence type="ECO:0000313" key="4">
    <source>
        <dbReference type="EMBL" id="PXX43555.1"/>
    </source>
</evidence>
<feature type="domain" description="EAL" evidence="2">
    <location>
        <begin position="163"/>
        <end position="418"/>
    </location>
</feature>
<dbReference type="CDD" id="cd01948">
    <property type="entry name" value="EAL"/>
    <property type="match status" value="1"/>
</dbReference>
<dbReference type="InterPro" id="IPR043128">
    <property type="entry name" value="Rev_trsase/Diguanyl_cyclase"/>
</dbReference>
<feature type="transmembrane region" description="Helical" evidence="1">
    <location>
        <begin position="455"/>
        <end position="476"/>
    </location>
</feature>
<name>A0A2V3XTW7_9FIRM</name>
<dbReference type="PROSITE" id="PS50883">
    <property type="entry name" value="EAL"/>
    <property type="match status" value="1"/>
</dbReference>
<dbReference type="SMART" id="SM00052">
    <property type="entry name" value="EAL"/>
    <property type="match status" value="1"/>
</dbReference>
<dbReference type="InterPro" id="IPR000160">
    <property type="entry name" value="GGDEF_dom"/>
</dbReference>
<keyword evidence="1" id="KW-0812">Transmembrane</keyword>
<evidence type="ECO:0000259" key="2">
    <source>
        <dbReference type="PROSITE" id="PS50883"/>
    </source>
</evidence>
<feature type="transmembrane region" description="Helical" evidence="1">
    <location>
        <begin position="739"/>
        <end position="760"/>
    </location>
</feature>
<dbReference type="InterPro" id="IPR050706">
    <property type="entry name" value="Cyclic-di-GMP_PDE-like"/>
</dbReference>
<proteinExistence type="predicted"/>
<dbReference type="InterPro" id="IPR029787">
    <property type="entry name" value="Nucleotide_cyclase"/>
</dbReference>
<dbReference type="PANTHER" id="PTHR33121">
    <property type="entry name" value="CYCLIC DI-GMP PHOSPHODIESTERASE PDEF"/>
    <property type="match status" value="1"/>
</dbReference>
<dbReference type="Proteomes" id="UP000248057">
    <property type="component" value="Unassembled WGS sequence"/>
</dbReference>
<dbReference type="SUPFAM" id="SSF55073">
    <property type="entry name" value="Nucleotide cyclase"/>
    <property type="match status" value="1"/>
</dbReference>
<sequence length="891" mass="101275">MKQNDYFIEESERVIQERTADGQLYILYTDITDFHLVNYIYGNEIGDSLLQEMNHFLDRRPNILLCRRLFADFFVGLYFLENGQEIGEIISRLDGELQEFLTDLQSRYPACRLKAACGLCLIEHDNIAQAIDNANLARKISKNQYSFKTVVYDHSMKDQITAVHENELEIYNALHENRFCFYLQPKVDLTNGMIIGAEALARRIGDDGTVIPPDKFMDLMESKGSVIELDQIICRQVCEFLKDRMDRGLSVVCISVNLSRLHIRNPESADVFHQIVAEYGIPPELLEFELTETILLEEFAGAKHLIDKLRAYGHHVSIDDFGSGYAGINVWQELNFDCLKLDRKFLSDDELLKKRNRALVPNIINIAHRLHVQVLCEGAETEEQCLYLLRLGCTVVQGFYFSKPLPPEELCQVCECQDGKYPLPALLCSDKSEHQSGQANEADAGGKAQSKIKNYVIVILCCALFLGVCITGVMTVNRNRTQKEFTSMIIETLNAYTAGQRENTLTEIDGVVNTLQSFAVLVLENDEPGFINTFLSALNKVSPKIQYTYYTYEMYQELITSGEARPEDREILERLKLGETVVTDIIYSERLGDIYCVGVGVPVMKDGVFIGTVQGIINAEALISTELFDPGLGEICNVFLTDGDSRILPIREPNGRGVGENLLELLDIYGVKKEVIEELHDAYDAGDSQARSVRAGRFDGSPYYLSMTGLRYNNWYLVVCLKADAATMHLRYIVNNMMWSIAGLIAAVALVSAAMILFWVRVQSRISLEQQRYLLLEHFSDTVLFDYDCRHDTIRFTSNASKLLKIRELTQNHFLNGLDRAFIYAGDQEEVQRVLSGQTGGEYGEIRVRVIRPDTEEYFWCLVQYQNLYKSSVIDSIIGKITDIDERMPHE</sequence>
<gene>
    <name evidence="4" type="ORF">DFR60_13024</name>
</gene>
<dbReference type="InterPro" id="IPR035919">
    <property type="entry name" value="EAL_sf"/>
</dbReference>
<dbReference type="RefSeq" id="WP_110326712.1">
    <property type="nucleotide sequence ID" value="NZ_QJKD01000030.1"/>
</dbReference>
<accession>A0A2V3XTW7</accession>
<evidence type="ECO:0000313" key="5">
    <source>
        <dbReference type="Proteomes" id="UP000248057"/>
    </source>
</evidence>
<dbReference type="Gene3D" id="3.20.20.450">
    <property type="entry name" value="EAL domain"/>
    <property type="match status" value="1"/>
</dbReference>
<dbReference type="PANTHER" id="PTHR33121:SF70">
    <property type="entry name" value="SIGNALING PROTEIN YKOW"/>
    <property type="match status" value="1"/>
</dbReference>
<organism evidence="4 5">
    <name type="scientific">Hungatella effluvii</name>
    <dbReference type="NCBI Taxonomy" id="1096246"/>
    <lineage>
        <taxon>Bacteria</taxon>
        <taxon>Bacillati</taxon>
        <taxon>Bacillota</taxon>
        <taxon>Clostridia</taxon>
        <taxon>Lachnospirales</taxon>
        <taxon>Lachnospiraceae</taxon>
        <taxon>Hungatella</taxon>
    </lineage>
</organism>
<dbReference type="InterPro" id="IPR001633">
    <property type="entry name" value="EAL_dom"/>
</dbReference>
<dbReference type="Gene3D" id="3.30.70.270">
    <property type="match status" value="1"/>
</dbReference>
<dbReference type="AlphaFoldDB" id="A0A2V3XTW7"/>
<evidence type="ECO:0000259" key="3">
    <source>
        <dbReference type="PROSITE" id="PS50887"/>
    </source>
</evidence>
<dbReference type="Pfam" id="PF00563">
    <property type="entry name" value="EAL"/>
    <property type="match status" value="1"/>
</dbReference>
<reference evidence="4 5" key="1">
    <citation type="submission" date="2018-05" db="EMBL/GenBank/DDBJ databases">
        <title>Genomic Encyclopedia of Type Strains, Phase IV (KMG-IV): sequencing the most valuable type-strain genomes for metagenomic binning, comparative biology and taxonomic classification.</title>
        <authorList>
            <person name="Goeker M."/>
        </authorList>
    </citation>
    <scope>NUCLEOTIDE SEQUENCE [LARGE SCALE GENOMIC DNA]</scope>
    <source>
        <strain evidence="4 5">DSM 24995</strain>
    </source>
</reference>
<comment type="caution">
    <text evidence="4">The sequence shown here is derived from an EMBL/GenBank/DDBJ whole genome shotgun (WGS) entry which is preliminary data.</text>
</comment>
<dbReference type="Pfam" id="PF00990">
    <property type="entry name" value="GGDEF"/>
    <property type="match status" value="1"/>
</dbReference>
<dbReference type="GeneID" id="86065021"/>
<keyword evidence="1" id="KW-0472">Membrane</keyword>
<keyword evidence="1" id="KW-1133">Transmembrane helix</keyword>
<protein>
    <submittedName>
        <fullName evidence="4">EAL domain-containing protein (Putative c-di-GMP-specific phosphodiesterase class I)</fullName>
    </submittedName>
</protein>
<dbReference type="PROSITE" id="PS50887">
    <property type="entry name" value="GGDEF"/>
    <property type="match status" value="1"/>
</dbReference>
<feature type="domain" description="GGDEF" evidence="3">
    <location>
        <begin position="22"/>
        <end position="154"/>
    </location>
</feature>
<dbReference type="SUPFAM" id="SSF141868">
    <property type="entry name" value="EAL domain-like"/>
    <property type="match status" value="1"/>
</dbReference>
<evidence type="ECO:0000256" key="1">
    <source>
        <dbReference type="SAM" id="Phobius"/>
    </source>
</evidence>
<dbReference type="EMBL" id="QJKD01000030">
    <property type="protein sequence ID" value="PXX43555.1"/>
    <property type="molecule type" value="Genomic_DNA"/>
</dbReference>
<dbReference type="GO" id="GO:0071111">
    <property type="term" value="F:cyclic-guanylate-specific phosphodiesterase activity"/>
    <property type="evidence" value="ECO:0007669"/>
    <property type="project" value="InterPro"/>
</dbReference>
<keyword evidence="5" id="KW-1185">Reference proteome</keyword>